<evidence type="ECO:0000313" key="1">
    <source>
        <dbReference type="EMBL" id="CAG8746189.1"/>
    </source>
</evidence>
<evidence type="ECO:0000313" key="2">
    <source>
        <dbReference type="Proteomes" id="UP000789901"/>
    </source>
</evidence>
<dbReference type="Proteomes" id="UP000789901">
    <property type="component" value="Unassembled WGS sequence"/>
</dbReference>
<organism evidence="1 2">
    <name type="scientific">Gigaspora margarita</name>
    <dbReference type="NCBI Taxonomy" id="4874"/>
    <lineage>
        <taxon>Eukaryota</taxon>
        <taxon>Fungi</taxon>
        <taxon>Fungi incertae sedis</taxon>
        <taxon>Mucoromycota</taxon>
        <taxon>Glomeromycotina</taxon>
        <taxon>Glomeromycetes</taxon>
        <taxon>Diversisporales</taxon>
        <taxon>Gigasporaceae</taxon>
        <taxon>Gigaspora</taxon>
    </lineage>
</organism>
<sequence>MEMKLHNSVFNKMIFAEINGPNLSEDDDDEVDNKVDNEVEFVSLIANEITIALQNWVDLLDSIFGLNNSQEETILSEEEINMEFESRSLVQNILSNSDLVE</sequence>
<proteinExistence type="predicted"/>
<accession>A0ABN7V973</accession>
<reference evidence="1 2" key="1">
    <citation type="submission" date="2021-06" db="EMBL/GenBank/DDBJ databases">
        <authorList>
            <person name="Kallberg Y."/>
            <person name="Tangrot J."/>
            <person name="Rosling A."/>
        </authorList>
    </citation>
    <scope>NUCLEOTIDE SEQUENCE [LARGE SCALE GENOMIC DNA]</scope>
    <source>
        <strain evidence="1 2">120-4 pot B 10/14</strain>
    </source>
</reference>
<dbReference type="EMBL" id="CAJVQB010011232">
    <property type="protein sequence ID" value="CAG8746189.1"/>
    <property type="molecule type" value="Genomic_DNA"/>
</dbReference>
<keyword evidence="2" id="KW-1185">Reference proteome</keyword>
<name>A0ABN7V973_GIGMA</name>
<comment type="caution">
    <text evidence="1">The sequence shown here is derived from an EMBL/GenBank/DDBJ whole genome shotgun (WGS) entry which is preliminary data.</text>
</comment>
<protein>
    <submittedName>
        <fullName evidence="1">18064_t:CDS:1</fullName>
    </submittedName>
</protein>
<gene>
    <name evidence="1" type="ORF">GMARGA_LOCUS15900</name>
</gene>